<keyword evidence="2" id="KW-1185">Reference proteome</keyword>
<dbReference type="Proteomes" id="UP000503349">
    <property type="component" value="Chromosome 14"/>
</dbReference>
<dbReference type="InterPro" id="IPR053234">
    <property type="entry name" value="RPM1_Interactor"/>
</dbReference>
<dbReference type="PANTHER" id="PTHR33443:SF30">
    <property type="entry name" value="SARCOSINE DEHYDROGENASE-2C PROTEIN"/>
    <property type="match status" value="1"/>
</dbReference>
<reference evidence="1 2" key="1">
    <citation type="submission" date="2019-02" db="EMBL/GenBank/DDBJ databases">
        <title>Opniocepnalus argus genome.</title>
        <authorList>
            <person name="Zhou C."/>
            <person name="Xiao S."/>
        </authorList>
    </citation>
    <scope>NUCLEOTIDE SEQUENCE [LARGE SCALE GENOMIC DNA]</scope>
    <source>
        <strain evidence="1">OARG1902GOOAL</strain>
        <tissue evidence="1">Muscle</tissue>
    </source>
</reference>
<evidence type="ECO:0000313" key="2">
    <source>
        <dbReference type="Proteomes" id="UP000503349"/>
    </source>
</evidence>
<dbReference type="OrthoDB" id="266020at2759"/>
<dbReference type="EMBL" id="CM015725">
    <property type="protein sequence ID" value="KAF3698509.1"/>
    <property type="molecule type" value="Genomic_DNA"/>
</dbReference>
<reference evidence="2" key="2">
    <citation type="submission" date="2019-02" db="EMBL/GenBank/DDBJ databases">
        <title>Opniocepnalus argus Var Kimnra genome.</title>
        <authorList>
            <person name="Zhou C."/>
            <person name="Xiao S."/>
        </authorList>
    </citation>
    <scope>NUCLEOTIDE SEQUENCE [LARGE SCALE GENOMIC DNA]</scope>
</reference>
<accession>A0A6G1Q7X1</accession>
<gene>
    <name evidence="1" type="ORF">EXN66_Car014190</name>
</gene>
<organism evidence="1 2">
    <name type="scientific">Channa argus</name>
    <name type="common">Northern snakehead</name>
    <name type="synonym">Ophicephalus argus</name>
    <dbReference type="NCBI Taxonomy" id="215402"/>
    <lineage>
        <taxon>Eukaryota</taxon>
        <taxon>Metazoa</taxon>
        <taxon>Chordata</taxon>
        <taxon>Craniata</taxon>
        <taxon>Vertebrata</taxon>
        <taxon>Euteleostomi</taxon>
        <taxon>Actinopterygii</taxon>
        <taxon>Neopterygii</taxon>
        <taxon>Teleostei</taxon>
        <taxon>Neoteleostei</taxon>
        <taxon>Acanthomorphata</taxon>
        <taxon>Anabantaria</taxon>
        <taxon>Anabantiformes</taxon>
        <taxon>Channoidei</taxon>
        <taxon>Channidae</taxon>
        <taxon>Channa</taxon>
    </lineage>
</organism>
<sequence length="622" mass="70339">MFPCASKVRASYVVYGNVTAETVDMCTAGKRRHVILCDDDCEGDTSCSEASVLIVELDHMKTKDAVDEDLVVTFSRPADVLPHARFDCPVHPFTVVHCDLSAPVASNQLFCDQCFCYICDKRASLCPLWYRSSTCHCNSHKWSDVWMDARHRAQLRGLRGFGLSGKEVDASLSRAETMLQSFREELCERFNTFLKGQRLQEGVVHDYTPVFEFVSSFLSRADEQEVKAAAVMRLGAAEDFVHHFQPSGALVSLSPLANAAQAKLVLLQRVVGSVQRQMVKGDFTPEFTLKLQDFYSRLYFPAELSSMTNSLCVRAQDDFLLTSVLKGKNVCGVHRTDVLMEPTSVVLLRTELLQQQNRYRELCRYLQVVQTDDVTVLQQLRDLIPFFKCMDRKLMAAVLSLLPPGDAPATRLTPLLFRFYLRVFKTATAPKLTVTQPVQLCYCDAPWEPIKGAVPLKRTELLKFSLRAQTLCSEVFMDSQCWTRLLSIMNAPRASIRALPAPPPHFLHEAKDVVDFVLHNMDGSNIEIPEFFEQEYPDQALLLLVTGALHWRILRAALRPALPVLSTFKENLWAVQWLGDVLGPHLKSFLREITKEKETYQQLPVLQPIILALSSPADNWDQ</sequence>
<evidence type="ECO:0000313" key="1">
    <source>
        <dbReference type="EMBL" id="KAF3698509.1"/>
    </source>
</evidence>
<protein>
    <submittedName>
        <fullName evidence="1">Uncharacterized protein</fullName>
    </submittedName>
</protein>
<dbReference type="AlphaFoldDB" id="A0A6G1Q7X1"/>
<name>A0A6G1Q7X1_CHAAH</name>
<dbReference type="PANTHER" id="PTHR33443">
    <property type="entry name" value="ZGC:112980"/>
    <property type="match status" value="1"/>
</dbReference>
<proteinExistence type="predicted"/>